<evidence type="ECO:0000313" key="2">
    <source>
        <dbReference type="Proteomes" id="UP000241118"/>
    </source>
</evidence>
<evidence type="ECO:0000313" key="1">
    <source>
        <dbReference type="EMBL" id="PSL53252.1"/>
    </source>
</evidence>
<proteinExistence type="predicted"/>
<dbReference type="RefSeq" id="WP_106617990.1">
    <property type="nucleotide sequence ID" value="NZ_PYAX01000009.1"/>
</dbReference>
<gene>
    <name evidence="1" type="ORF">B0I31_10942</name>
</gene>
<comment type="caution">
    <text evidence="1">The sequence shown here is derived from an EMBL/GenBank/DDBJ whole genome shotgun (WGS) entry which is preliminary data.</text>
</comment>
<reference evidence="1 2" key="1">
    <citation type="submission" date="2018-03" db="EMBL/GenBank/DDBJ databases">
        <title>Genomic Encyclopedia of Type Strains, Phase III (KMG-III): the genomes of soil and plant-associated and newly described type strains.</title>
        <authorList>
            <person name="Whitman W."/>
        </authorList>
    </citation>
    <scope>NUCLEOTIDE SEQUENCE [LARGE SCALE GENOMIC DNA]</scope>
    <source>
        <strain evidence="1 2">CGMCC 4.7097</strain>
    </source>
</reference>
<name>A0A2P8I454_SACCR</name>
<dbReference type="OrthoDB" id="3541030at2"/>
<evidence type="ECO:0008006" key="3">
    <source>
        <dbReference type="Google" id="ProtNLM"/>
    </source>
</evidence>
<accession>A0A2P8I454</accession>
<sequence>MTYQIQLPDEVWDQIHALPAEADGPLSEAMTLLAHEPWYGEPYHRANPDGALRQLVYGYGNGLVVYLILEQQKRIVVERVLWLEDLG</sequence>
<keyword evidence="2" id="KW-1185">Reference proteome</keyword>
<protein>
    <recommendedName>
        <fullName evidence="3">mRNA-degrading endonuclease RelE of RelBE toxin-antitoxin system</fullName>
    </recommendedName>
</protein>
<organism evidence="1 2">
    <name type="scientific">Saccharothrix carnea</name>
    <dbReference type="NCBI Taxonomy" id="1280637"/>
    <lineage>
        <taxon>Bacteria</taxon>
        <taxon>Bacillati</taxon>
        <taxon>Actinomycetota</taxon>
        <taxon>Actinomycetes</taxon>
        <taxon>Pseudonocardiales</taxon>
        <taxon>Pseudonocardiaceae</taxon>
        <taxon>Saccharothrix</taxon>
    </lineage>
</organism>
<dbReference type="AlphaFoldDB" id="A0A2P8I454"/>
<dbReference type="EMBL" id="PYAX01000009">
    <property type="protein sequence ID" value="PSL53252.1"/>
    <property type="molecule type" value="Genomic_DNA"/>
</dbReference>
<dbReference type="Proteomes" id="UP000241118">
    <property type="component" value="Unassembled WGS sequence"/>
</dbReference>